<comment type="similarity">
    <text evidence="5">Belongs to the RimM family.</text>
</comment>
<dbReference type="Proteomes" id="UP001355298">
    <property type="component" value="Unassembled WGS sequence"/>
</dbReference>
<dbReference type="InterPro" id="IPR056792">
    <property type="entry name" value="PRC_RimM"/>
</dbReference>
<dbReference type="SUPFAM" id="SSF50447">
    <property type="entry name" value="Translation proteins"/>
    <property type="match status" value="1"/>
</dbReference>
<organism evidence="8 9">
    <name type="scientific">Flagellimonas halotolerans</name>
    <dbReference type="NCBI Taxonomy" id="3112164"/>
    <lineage>
        <taxon>Bacteria</taxon>
        <taxon>Pseudomonadati</taxon>
        <taxon>Bacteroidota</taxon>
        <taxon>Flavobacteriia</taxon>
        <taxon>Flavobacteriales</taxon>
        <taxon>Flavobacteriaceae</taxon>
        <taxon>Flagellimonas</taxon>
    </lineage>
</organism>
<dbReference type="InterPro" id="IPR011961">
    <property type="entry name" value="RimM"/>
</dbReference>
<evidence type="ECO:0000256" key="5">
    <source>
        <dbReference type="HAMAP-Rule" id="MF_00014"/>
    </source>
</evidence>
<feature type="domain" description="RimM N-terminal" evidence="6">
    <location>
        <begin position="9"/>
        <end position="88"/>
    </location>
</feature>
<reference evidence="8 9" key="1">
    <citation type="submission" date="2024-01" db="EMBL/GenBank/DDBJ databases">
        <title>The strains designed SYSU M86414 and SYSU M84420 isolated from the marine sediment in San Sha City (Hainan Province, China).</title>
        <authorList>
            <person name="Guo D."/>
        </authorList>
    </citation>
    <scope>NUCLEOTIDE SEQUENCE [LARGE SCALE GENOMIC DNA]</scope>
    <source>
        <strain evidence="8 9">SYSU M84420</strain>
    </source>
</reference>
<evidence type="ECO:0000256" key="4">
    <source>
        <dbReference type="ARBA" id="ARBA00023186"/>
    </source>
</evidence>
<evidence type="ECO:0000259" key="7">
    <source>
        <dbReference type="Pfam" id="PF24986"/>
    </source>
</evidence>
<dbReference type="NCBIfam" id="TIGR02273">
    <property type="entry name" value="16S_RimM"/>
    <property type="match status" value="1"/>
</dbReference>
<dbReference type="HAMAP" id="MF_00014">
    <property type="entry name" value="Ribosome_mat_RimM"/>
    <property type="match status" value="1"/>
</dbReference>
<sequence>MRKEDCFYLGKVVSKYSFKGEVLVKLDTDEPDSYENMESVLVSLGNNLVPFFIDKCRLHKSNLLRIDFEEVKDEPTADKLIGSELYLPLTMLPPLTGNKFYFHEVIGFTLMDEVYGDIGLVESINDSTSQDLFEVKKGDKELLIPVSDEIIKKVDRKNKTIFVKTPEGLVDLYLGKK</sequence>
<dbReference type="EMBL" id="JAYMGW010000001">
    <property type="protein sequence ID" value="MEC4264169.1"/>
    <property type="molecule type" value="Genomic_DNA"/>
</dbReference>
<evidence type="ECO:0000256" key="3">
    <source>
        <dbReference type="ARBA" id="ARBA00022552"/>
    </source>
</evidence>
<dbReference type="Gene3D" id="2.40.30.60">
    <property type="entry name" value="RimM"/>
    <property type="match status" value="1"/>
</dbReference>
<keyword evidence="3 5" id="KW-0698">rRNA processing</keyword>
<keyword evidence="1 5" id="KW-0963">Cytoplasm</keyword>
<dbReference type="Pfam" id="PF01782">
    <property type="entry name" value="RimM"/>
    <property type="match status" value="1"/>
</dbReference>
<accession>A0ABU6IMC6</accession>
<dbReference type="Gene3D" id="2.30.30.240">
    <property type="entry name" value="PRC-barrel domain"/>
    <property type="match status" value="1"/>
</dbReference>
<dbReference type="Pfam" id="PF24986">
    <property type="entry name" value="PRC_RimM"/>
    <property type="match status" value="1"/>
</dbReference>
<evidence type="ECO:0000313" key="8">
    <source>
        <dbReference type="EMBL" id="MEC4264169.1"/>
    </source>
</evidence>
<keyword evidence="4 5" id="KW-0143">Chaperone</keyword>
<dbReference type="PANTHER" id="PTHR33692">
    <property type="entry name" value="RIBOSOME MATURATION FACTOR RIMM"/>
    <property type="match status" value="1"/>
</dbReference>
<evidence type="ECO:0000313" key="9">
    <source>
        <dbReference type="Proteomes" id="UP001355298"/>
    </source>
</evidence>
<dbReference type="InterPro" id="IPR002676">
    <property type="entry name" value="RimM_N"/>
</dbReference>
<keyword evidence="2 5" id="KW-0690">Ribosome biogenesis</keyword>
<dbReference type="SUPFAM" id="SSF50346">
    <property type="entry name" value="PRC-barrel domain"/>
    <property type="match status" value="1"/>
</dbReference>
<keyword evidence="9" id="KW-1185">Reference proteome</keyword>
<protein>
    <recommendedName>
        <fullName evidence="5">Ribosome maturation factor RimM</fullName>
    </recommendedName>
</protein>
<comment type="domain">
    <text evidence="5">The PRC barrel domain binds ribosomal protein uS19.</text>
</comment>
<gene>
    <name evidence="5 8" type="primary">rimM</name>
    <name evidence="8" type="ORF">VOP03_02325</name>
</gene>
<evidence type="ECO:0000259" key="6">
    <source>
        <dbReference type="Pfam" id="PF01782"/>
    </source>
</evidence>
<proteinExistence type="inferred from homology"/>
<comment type="caution">
    <text evidence="8">The sequence shown here is derived from an EMBL/GenBank/DDBJ whole genome shotgun (WGS) entry which is preliminary data.</text>
</comment>
<evidence type="ECO:0000256" key="1">
    <source>
        <dbReference type="ARBA" id="ARBA00022490"/>
    </source>
</evidence>
<dbReference type="RefSeq" id="WP_326276963.1">
    <property type="nucleotide sequence ID" value="NZ_JAYKYV010000001.1"/>
</dbReference>
<dbReference type="InterPro" id="IPR009000">
    <property type="entry name" value="Transl_B-barrel_sf"/>
</dbReference>
<dbReference type="InterPro" id="IPR011033">
    <property type="entry name" value="PRC_barrel-like_sf"/>
</dbReference>
<comment type="function">
    <text evidence="5">An accessory protein needed during the final step in the assembly of 30S ribosomal subunit, possibly for assembly of the head region. Essential for efficient processing of 16S rRNA. May be needed both before and after RbfA during the maturation of 16S rRNA. It has affinity for free ribosomal 30S subunits but not for 70S ribosomes.</text>
</comment>
<dbReference type="InterPro" id="IPR036976">
    <property type="entry name" value="RimM_N_sf"/>
</dbReference>
<dbReference type="PANTHER" id="PTHR33692:SF1">
    <property type="entry name" value="RIBOSOME MATURATION FACTOR RIMM"/>
    <property type="match status" value="1"/>
</dbReference>
<comment type="subunit">
    <text evidence="5">Binds ribosomal protein uS19.</text>
</comment>
<feature type="domain" description="Ribosome maturation factor RimM PRC barrel" evidence="7">
    <location>
        <begin position="103"/>
        <end position="169"/>
    </location>
</feature>
<comment type="subcellular location">
    <subcellularLocation>
        <location evidence="5">Cytoplasm</location>
    </subcellularLocation>
</comment>
<name>A0ABU6IMC6_9FLAO</name>
<evidence type="ECO:0000256" key="2">
    <source>
        <dbReference type="ARBA" id="ARBA00022517"/>
    </source>
</evidence>